<evidence type="ECO:0000313" key="1">
    <source>
        <dbReference type="EMBL" id="EQD48664.1"/>
    </source>
</evidence>
<name>T1B6Q6_9ZZZZ</name>
<sequence>YRSLGARTSKRFARAIVSSTLEGLTSFPDAFRMLGVRKTATFYEAARELGVAT</sequence>
<gene>
    <name evidence="1" type="ORF">B1A_13957</name>
</gene>
<comment type="caution">
    <text evidence="1">The sequence shown here is derived from an EMBL/GenBank/DDBJ whole genome shotgun (WGS) entry which is preliminary data.</text>
</comment>
<organism evidence="1">
    <name type="scientific">mine drainage metagenome</name>
    <dbReference type="NCBI Taxonomy" id="410659"/>
    <lineage>
        <taxon>unclassified sequences</taxon>
        <taxon>metagenomes</taxon>
        <taxon>ecological metagenomes</taxon>
    </lineage>
</organism>
<dbReference type="AlphaFoldDB" id="T1B6Q6"/>
<protein>
    <submittedName>
        <fullName evidence="1">Uncharacterized protein</fullName>
    </submittedName>
</protein>
<reference evidence="1" key="2">
    <citation type="journal article" date="2014" name="ISME J.">
        <title>Microbial stratification in low pH oxic and suboxic macroscopic growths along an acid mine drainage.</title>
        <authorList>
            <person name="Mendez-Garcia C."/>
            <person name="Mesa V."/>
            <person name="Sprenger R.R."/>
            <person name="Richter M."/>
            <person name="Diez M.S."/>
            <person name="Solano J."/>
            <person name="Bargiela R."/>
            <person name="Golyshina O.V."/>
            <person name="Manteca A."/>
            <person name="Ramos J.L."/>
            <person name="Gallego J.R."/>
            <person name="Llorente I."/>
            <person name="Martins Dos Santos V.A."/>
            <person name="Jensen O.N."/>
            <person name="Pelaez A.I."/>
            <person name="Sanchez J."/>
            <person name="Ferrer M."/>
        </authorList>
    </citation>
    <scope>NUCLEOTIDE SEQUENCE</scope>
</reference>
<dbReference type="EMBL" id="AUZX01010244">
    <property type="protein sequence ID" value="EQD48664.1"/>
    <property type="molecule type" value="Genomic_DNA"/>
</dbReference>
<feature type="non-terminal residue" evidence="1">
    <location>
        <position position="1"/>
    </location>
</feature>
<proteinExistence type="predicted"/>
<reference evidence="1" key="1">
    <citation type="submission" date="2013-08" db="EMBL/GenBank/DDBJ databases">
        <authorList>
            <person name="Mendez C."/>
            <person name="Richter M."/>
            <person name="Ferrer M."/>
            <person name="Sanchez J."/>
        </authorList>
    </citation>
    <scope>NUCLEOTIDE SEQUENCE</scope>
</reference>
<accession>T1B6Q6</accession>